<dbReference type="EMBL" id="PUEJ01000001">
    <property type="protein sequence ID" value="PRH89358.1"/>
    <property type="molecule type" value="Genomic_DNA"/>
</dbReference>
<comment type="caution">
    <text evidence="7">The sequence shown here is derived from an EMBL/GenBank/DDBJ whole genome shotgun (WGS) entry which is preliminary data.</text>
</comment>
<dbReference type="PANTHER" id="PTHR34982:SF1">
    <property type="entry name" value="FLAGELLAR ASSEMBLY PROTEIN FLIH"/>
    <property type="match status" value="1"/>
</dbReference>
<dbReference type="PANTHER" id="PTHR34982">
    <property type="entry name" value="YOP PROTEINS TRANSLOCATION PROTEIN L"/>
    <property type="match status" value="1"/>
</dbReference>
<keyword evidence="2" id="KW-0813">Transport</keyword>
<accession>A0A2S9QJ51</accession>
<dbReference type="Proteomes" id="UP000237682">
    <property type="component" value="Unassembled WGS sequence"/>
</dbReference>
<keyword evidence="8" id="KW-1185">Reference proteome</keyword>
<keyword evidence="3" id="KW-0963">Cytoplasm</keyword>
<evidence type="ECO:0000256" key="5">
    <source>
        <dbReference type="ARBA" id="ARBA00024335"/>
    </source>
</evidence>
<proteinExistence type="inferred from homology"/>
<dbReference type="Pfam" id="PF06635">
    <property type="entry name" value="T3SS_SCTL"/>
    <property type="match status" value="1"/>
</dbReference>
<comment type="similarity">
    <text evidence="5">Belongs to the SctL stator family.</text>
</comment>
<dbReference type="AlphaFoldDB" id="A0A2S9QJ51"/>
<evidence type="ECO:0000313" key="7">
    <source>
        <dbReference type="EMBL" id="PRH89358.1"/>
    </source>
</evidence>
<dbReference type="InterPro" id="IPR012842">
    <property type="entry name" value="T3SS_SctL/SctL2"/>
</dbReference>
<protein>
    <recommendedName>
        <fullName evidence="6">Type 3 secretion system stator protein</fullName>
    </recommendedName>
</protein>
<evidence type="ECO:0000256" key="2">
    <source>
        <dbReference type="ARBA" id="ARBA00022448"/>
    </source>
</evidence>
<organism evidence="7 8">
    <name type="scientific">Labrys okinawensis</name>
    <dbReference type="NCBI Taxonomy" id="346911"/>
    <lineage>
        <taxon>Bacteria</taxon>
        <taxon>Pseudomonadati</taxon>
        <taxon>Pseudomonadota</taxon>
        <taxon>Alphaproteobacteria</taxon>
        <taxon>Hyphomicrobiales</taxon>
        <taxon>Xanthobacteraceae</taxon>
        <taxon>Labrys</taxon>
    </lineage>
</organism>
<sequence length="207" mass="22394">MAGQDTGPLADRPKRPTGRILRAAEAKAWQDGYGFLEAARQDAERLREAGRRAYAAEYAQGYEDGIAEGKREAARLVAATTAKLDRYFEGVESQVGELVLEVTRRLLGSFDLDELVAKIARQAVAEVRQAKYLRLTVHPDAHDRVRAELDTLARERQFGFALEIEADPTLARDACIVASEAAVIDAGVGTQLDAIAAALGSARKAAS</sequence>
<evidence type="ECO:0000256" key="4">
    <source>
        <dbReference type="ARBA" id="ARBA00022927"/>
    </source>
</evidence>
<dbReference type="InterPro" id="IPR051472">
    <property type="entry name" value="T3SS_Stator/FliH"/>
</dbReference>
<evidence type="ECO:0000256" key="1">
    <source>
        <dbReference type="ARBA" id="ARBA00004496"/>
    </source>
</evidence>
<dbReference type="RefSeq" id="WP_105860322.1">
    <property type="nucleotide sequence ID" value="NZ_PUEJ01000001.1"/>
</dbReference>
<dbReference type="OrthoDB" id="6859370at2"/>
<evidence type="ECO:0000313" key="8">
    <source>
        <dbReference type="Proteomes" id="UP000237682"/>
    </source>
</evidence>
<dbReference type="GO" id="GO:0030254">
    <property type="term" value="P:protein secretion by the type III secretion system"/>
    <property type="evidence" value="ECO:0007669"/>
    <property type="project" value="InterPro"/>
</dbReference>
<keyword evidence="4" id="KW-0653">Protein transport</keyword>
<comment type="subcellular location">
    <subcellularLocation>
        <location evidence="1">Cytoplasm</location>
    </subcellularLocation>
</comment>
<evidence type="ECO:0000256" key="6">
    <source>
        <dbReference type="ARBA" id="ARBA00040494"/>
    </source>
</evidence>
<evidence type="ECO:0000256" key="3">
    <source>
        <dbReference type="ARBA" id="ARBA00022490"/>
    </source>
</evidence>
<dbReference type="GO" id="GO:0005829">
    <property type="term" value="C:cytosol"/>
    <property type="evidence" value="ECO:0007669"/>
    <property type="project" value="TreeGrafter"/>
</dbReference>
<dbReference type="InterPro" id="IPR010586">
    <property type="entry name" value="T3SS_stator_protein"/>
</dbReference>
<reference evidence="7 8" key="1">
    <citation type="submission" date="2018-02" db="EMBL/GenBank/DDBJ databases">
        <title>Whole genome sequencing of endophytic bacterium.</title>
        <authorList>
            <person name="Eedara R."/>
            <person name="Podile A.R."/>
        </authorList>
    </citation>
    <scope>NUCLEOTIDE SEQUENCE [LARGE SCALE GENOMIC DNA]</scope>
    <source>
        <strain evidence="7 8">RP1T</strain>
    </source>
</reference>
<dbReference type="NCBIfam" id="TIGR02499">
    <property type="entry name" value="HrpE_YscL_not"/>
    <property type="match status" value="1"/>
</dbReference>
<name>A0A2S9QJ51_9HYPH</name>
<gene>
    <name evidence="7" type="ORF">C5L14_01850</name>
</gene>